<dbReference type="Pfam" id="PF03217">
    <property type="entry name" value="SlpA"/>
    <property type="match status" value="2"/>
</dbReference>
<dbReference type="Proteomes" id="UP000051529">
    <property type="component" value="Unassembled WGS sequence"/>
</dbReference>
<feature type="domain" description="S-layer protein C-terminal" evidence="2">
    <location>
        <begin position="235"/>
        <end position="265"/>
    </location>
</feature>
<sequence>MEKMKLNNKILSSAAAVLAAVSLGLITSQTVNAQSITLHKGYDKTATPYIRQKGEFIHANKSIKIKNYKFYGQPILTKGDKVVYANATTPRLINQEPYYYIGNGGYVKQNNAYVMKGGTYVLTRNSYVYDKNGKRLKTYRGKRAYLPYNTKIKSPNGEEYYRKPYTYYNIGKNIYIQSDQIAKLNGKGVLFVSQNSSVYNSRGQRQRQVIKAGRLVPYAGKVQDKDGQYFYVANNKNHTVRSLKSYKIKGNYYFRIGKNQYIKANNVNAINGNALYTKGPIKVKIVADTLAYNQDFQQINKLYKKGQTVTADMVVQTGMGDYTASYYRVKDGKNPVYIDTGLYEESSPDVPYVWSGDRGPTLAKQYLSGEDVYNMRYSVADFKIGQTAFYNVNGEKVDTKFDGDELAVNQKLYLWDAKENKAELYYHVQNSLVYKSGAEDDRQNTAYSNLYVKASDVARSGRKLKTSNTEAEAKANSALATASEKTSLTNAISDESTVKASDKYRLDNWVNRSLYDQAIENAKTVAADKDATKAAVNEALWQVNFAKKNLKGAKVKVKDINNLTPLEAQQVLNLMRQAYNSDKNYPMVEVYQKWAHKPGYYPAEGWKGNQKTRYYLIPSSGAKKVLLKFSDFATEK</sequence>
<proteinExistence type="predicted"/>
<dbReference type="Gene3D" id="1.20.120.1850">
    <property type="entry name" value="Ebh helix bundles repeating unit (S and A modules)"/>
    <property type="match status" value="1"/>
</dbReference>
<dbReference type="SUPFAM" id="SSF46997">
    <property type="entry name" value="Bacterial immunoglobulin/albumin-binding domains"/>
    <property type="match status" value="1"/>
</dbReference>
<dbReference type="EMBL" id="JQBQ01000067">
    <property type="protein sequence ID" value="KRN85706.1"/>
    <property type="molecule type" value="Genomic_DNA"/>
</dbReference>
<dbReference type="InterPro" id="IPR024968">
    <property type="entry name" value="SlpA_C_lactobacillus"/>
</dbReference>
<dbReference type="AlphaFoldDB" id="A0A0R2KFP7"/>
<feature type="signal peptide" evidence="1">
    <location>
        <begin position="1"/>
        <end position="33"/>
    </location>
</feature>
<feature type="domain" description="S-layer protein C-terminal" evidence="2">
    <location>
        <begin position="117"/>
        <end position="177"/>
    </location>
</feature>
<protein>
    <submittedName>
        <fullName evidence="3">S-layer protein</fullName>
    </submittedName>
</protein>
<evidence type="ECO:0000256" key="1">
    <source>
        <dbReference type="SAM" id="SignalP"/>
    </source>
</evidence>
<evidence type="ECO:0000313" key="4">
    <source>
        <dbReference type="Proteomes" id="UP000051529"/>
    </source>
</evidence>
<keyword evidence="1" id="KW-0732">Signal</keyword>
<dbReference type="PATRIC" id="fig|695563.3.peg.1782"/>
<gene>
    <name evidence="3" type="ORF">IV44_GL001709</name>
</gene>
<dbReference type="InterPro" id="IPR009063">
    <property type="entry name" value="Ig/albumin-bd_sf"/>
</dbReference>
<organism evidence="3 4">
    <name type="scientific">Lactobacillus amylovorus subsp. animalium DSM 16698</name>
    <dbReference type="NCBI Taxonomy" id="695563"/>
    <lineage>
        <taxon>Bacteria</taxon>
        <taxon>Bacillati</taxon>
        <taxon>Bacillota</taxon>
        <taxon>Bacilli</taxon>
        <taxon>Lactobacillales</taxon>
        <taxon>Lactobacillaceae</taxon>
        <taxon>Lactobacillus</taxon>
        <taxon>Lactobacillus amylovorus subsp. animalium</taxon>
    </lineage>
</organism>
<evidence type="ECO:0000259" key="2">
    <source>
        <dbReference type="Pfam" id="PF03217"/>
    </source>
</evidence>
<reference evidence="3 4" key="1">
    <citation type="journal article" date="2015" name="Genome Announc.">
        <title>Expanding the biotechnology potential of lactobacilli through comparative genomics of 213 strains and associated genera.</title>
        <authorList>
            <person name="Sun Z."/>
            <person name="Harris H.M."/>
            <person name="McCann A."/>
            <person name="Guo C."/>
            <person name="Argimon S."/>
            <person name="Zhang W."/>
            <person name="Yang X."/>
            <person name="Jeffery I.B."/>
            <person name="Cooney J.C."/>
            <person name="Kagawa T.F."/>
            <person name="Liu W."/>
            <person name="Song Y."/>
            <person name="Salvetti E."/>
            <person name="Wrobel A."/>
            <person name="Rasinkangas P."/>
            <person name="Parkhill J."/>
            <person name="Rea M.C."/>
            <person name="O'Sullivan O."/>
            <person name="Ritari J."/>
            <person name="Douillard F.P."/>
            <person name="Paul Ross R."/>
            <person name="Yang R."/>
            <person name="Briner A.E."/>
            <person name="Felis G.E."/>
            <person name="de Vos W.M."/>
            <person name="Barrangou R."/>
            <person name="Klaenhammer T.R."/>
            <person name="Caufield P.W."/>
            <person name="Cui Y."/>
            <person name="Zhang H."/>
            <person name="O'Toole P.W."/>
        </authorList>
    </citation>
    <scope>NUCLEOTIDE SEQUENCE [LARGE SCALE GENOMIC DNA]</scope>
    <source>
        <strain evidence="3 4">DSM 16698</strain>
    </source>
</reference>
<name>A0A0R2KFP7_LACAM</name>
<feature type="chain" id="PRO_5006419465" evidence="1">
    <location>
        <begin position="34"/>
        <end position="636"/>
    </location>
</feature>
<evidence type="ECO:0000313" key="3">
    <source>
        <dbReference type="EMBL" id="KRN85706.1"/>
    </source>
</evidence>
<comment type="caution">
    <text evidence="3">The sequence shown here is derived from an EMBL/GenBank/DDBJ whole genome shotgun (WGS) entry which is preliminary data.</text>
</comment>
<accession>A0A0R2KFP7</accession>